<evidence type="ECO:0000256" key="3">
    <source>
        <dbReference type="SAM" id="SignalP"/>
    </source>
</evidence>
<keyword evidence="2" id="KW-0812">Transmembrane</keyword>
<protein>
    <submittedName>
        <fullName evidence="4">Peptidase</fullName>
    </submittedName>
</protein>
<feature type="compositionally biased region" description="Low complexity" evidence="1">
    <location>
        <begin position="211"/>
        <end position="227"/>
    </location>
</feature>
<dbReference type="EMBL" id="JARHTQ010000005">
    <property type="protein sequence ID" value="MDF2255882.1"/>
    <property type="molecule type" value="Genomic_DNA"/>
</dbReference>
<name>A0ABT5YWB2_9ACTN</name>
<keyword evidence="2" id="KW-1133">Transmembrane helix</keyword>
<accession>A0ABT5YWB2</accession>
<feature type="transmembrane region" description="Helical" evidence="2">
    <location>
        <begin position="244"/>
        <end position="264"/>
    </location>
</feature>
<keyword evidence="3" id="KW-0732">Signal</keyword>
<evidence type="ECO:0000313" key="4">
    <source>
        <dbReference type="EMBL" id="MDF2255882.1"/>
    </source>
</evidence>
<feature type="signal peptide" evidence="3">
    <location>
        <begin position="1"/>
        <end position="26"/>
    </location>
</feature>
<gene>
    <name evidence="4" type="ORF">P2L57_09125</name>
</gene>
<evidence type="ECO:0000256" key="2">
    <source>
        <dbReference type="SAM" id="Phobius"/>
    </source>
</evidence>
<evidence type="ECO:0000256" key="1">
    <source>
        <dbReference type="SAM" id="MobiDB-lite"/>
    </source>
</evidence>
<proteinExistence type="predicted"/>
<comment type="caution">
    <text evidence="4">The sequence shown here is derived from an EMBL/GenBank/DDBJ whole genome shotgun (WGS) entry which is preliminary data.</text>
</comment>
<dbReference type="RefSeq" id="WP_275811214.1">
    <property type="nucleotide sequence ID" value="NZ_BAAANM010000018.1"/>
</dbReference>
<keyword evidence="2" id="KW-0472">Membrane</keyword>
<evidence type="ECO:0000313" key="5">
    <source>
        <dbReference type="Proteomes" id="UP001220022"/>
    </source>
</evidence>
<feature type="chain" id="PRO_5047177124" evidence="3">
    <location>
        <begin position="27"/>
        <end position="276"/>
    </location>
</feature>
<sequence>MRAMPLAAVPAAGVVLLLSAAGPAAADGSASPSPSPSASSTVTTAGTSFLTATTVRPGQSAKLSASTGDYLYWSFAAAAGQTDRVEVTITLPPAASRHGNATWTVEAFDGLRRRQACTAGAQTVTAATGDTTVSLGCTLRQVRSWAESWSGDPLPGTYYLRLSATDLPEPDLGLPIQTDLRITAQNGDAQPDGATLKAPLSPPVNPGATLAPDAVPSSAPSAAASAPRPVERAKGWFSSLSTRWLWTTAGGVLAAVAGVAGYSLTRHPRRWFSTAR</sequence>
<reference evidence="4 5" key="1">
    <citation type="submission" date="2023-03" db="EMBL/GenBank/DDBJ databases">
        <title>Draft genome sequence of type strain Streptomyces ferralitis JCM 14344.</title>
        <authorList>
            <person name="Klaysubun C."/>
            <person name="Duangmal K."/>
        </authorList>
    </citation>
    <scope>NUCLEOTIDE SEQUENCE [LARGE SCALE GENOMIC DNA]</scope>
    <source>
        <strain evidence="4 5">JCM 14344</strain>
    </source>
</reference>
<dbReference type="Proteomes" id="UP001220022">
    <property type="component" value="Unassembled WGS sequence"/>
</dbReference>
<feature type="region of interest" description="Disordered" evidence="1">
    <location>
        <begin position="186"/>
        <end position="228"/>
    </location>
</feature>
<keyword evidence="5" id="KW-1185">Reference proteome</keyword>
<organism evidence="4 5">
    <name type="scientific">Streptantibioticus ferralitis</name>
    <dbReference type="NCBI Taxonomy" id="236510"/>
    <lineage>
        <taxon>Bacteria</taxon>
        <taxon>Bacillati</taxon>
        <taxon>Actinomycetota</taxon>
        <taxon>Actinomycetes</taxon>
        <taxon>Kitasatosporales</taxon>
        <taxon>Streptomycetaceae</taxon>
        <taxon>Streptantibioticus</taxon>
    </lineage>
</organism>